<proteinExistence type="predicted"/>
<keyword evidence="2" id="KW-1185">Reference proteome</keyword>
<dbReference type="KEGG" id="ceu:A7L45_08810"/>
<dbReference type="RefSeq" id="WP_071612451.1">
    <property type="nucleotide sequence ID" value="NZ_CP015756.1"/>
</dbReference>
<dbReference type="OrthoDB" id="1894400at2"/>
<name>A0A1J0GGR4_9CLOT</name>
<protein>
    <recommendedName>
        <fullName evidence="3">Non-ribosomal peptide synthetase module</fullName>
    </recommendedName>
</protein>
<evidence type="ECO:0000313" key="1">
    <source>
        <dbReference type="EMBL" id="APC40160.1"/>
    </source>
</evidence>
<evidence type="ECO:0008006" key="3">
    <source>
        <dbReference type="Google" id="ProtNLM"/>
    </source>
</evidence>
<sequence>MDNWNMEKALELFAKLITGENVSSSENTDLYEEYNSNMEMYNIFASMIEKLNLTLYQYKGALFITAGEKNKVFGYTNEELRKMLGLKVNKELYMCYFIIYNIITLFYKDSSSYTLQEYIKSEDVLRSVDGSLSSIISKMDVIVKNELEENSFSAIALLWDELPLTHSTDLSVNARAYKSSKLGYIKIVFNFLKEQNLFIEVEERYYASVRFKALIENYFEDFRGRLYAIMSEGGLN</sequence>
<dbReference type="EMBL" id="CP015756">
    <property type="protein sequence ID" value="APC40160.1"/>
    <property type="molecule type" value="Genomic_DNA"/>
</dbReference>
<dbReference type="AlphaFoldDB" id="A0A1J0GGR4"/>
<reference evidence="2" key="1">
    <citation type="journal article" date="2016" name="Front. Microbiol.">
        <title>Complete Genome Sequence of Clostridium estertheticum DSM 8809, a Microbe Identified in Spoiled Vacuum Packed Beef.</title>
        <authorList>
            <person name="Yu Z."/>
            <person name="Gunn L."/>
            <person name="Brennan E."/>
            <person name="Reid R."/>
            <person name="Wall P.G."/>
            <person name="Gaora O.P."/>
            <person name="Hurley D."/>
            <person name="Bolton D."/>
            <person name="Fanning S."/>
        </authorList>
    </citation>
    <scope>NUCLEOTIDE SEQUENCE [LARGE SCALE GENOMIC DNA]</scope>
    <source>
        <strain evidence="2">DSM 8809</strain>
    </source>
</reference>
<dbReference type="Proteomes" id="UP000182569">
    <property type="component" value="Chromosome"/>
</dbReference>
<gene>
    <name evidence="1" type="ORF">A7L45_08810</name>
</gene>
<dbReference type="STRING" id="1552.A7L45_08810"/>
<dbReference type="InterPro" id="IPR045707">
    <property type="entry name" value="DUF6063"/>
</dbReference>
<evidence type="ECO:0000313" key="2">
    <source>
        <dbReference type="Proteomes" id="UP000182569"/>
    </source>
</evidence>
<dbReference type="Pfam" id="PF19539">
    <property type="entry name" value="DUF6063"/>
    <property type="match status" value="1"/>
</dbReference>
<accession>A0A1J0GGR4</accession>
<organism evidence="1 2">
    <name type="scientific">Clostridium estertheticum subsp. estertheticum</name>
    <dbReference type="NCBI Taxonomy" id="1552"/>
    <lineage>
        <taxon>Bacteria</taxon>
        <taxon>Bacillati</taxon>
        <taxon>Bacillota</taxon>
        <taxon>Clostridia</taxon>
        <taxon>Eubacteriales</taxon>
        <taxon>Clostridiaceae</taxon>
        <taxon>Clostridium</taxon>
    </lineage>
</organism>